<dbReference type="InterPro" id="IPR008334">
    <property type="entry name" value="5'-Nucleotdase_C"/>
</dbReference>
<dbReference type="Gene3D" id="3.90.780.10">
    <property type="entry name" value="5'-Nucleotidase, C-terminal domain"/>
    <property type="match status" value="1"/>
</dbReference>
<dbReference type="InterPro" id="IPR036907">
    <property type="entry name" value="5'-Nucleotdase_C_sf"/>
</dbReference>
<keyword evidence="2" id="KW-0547">Nucleotide-binding</keyword>
<evidence type="ECO:0000259" key="3">
    <source>
        <dbReference type="Pfam" id="PF00149"/>
    </source>
</evidence>
<feature type="domain" description="Calcineurin-like phosphoesterase" evidence="3">
    <location>
        <begin position="49"/>
        <end position="282"/>
    </location>
</feature>
<reference evidence="6" key="1">
    <citation type="submission" date="2023-12" db="EMBL/GenBank/DDBJ databases">
        <title>Novel isolates from deep terrestrial aquifers shed light on the physiology and ecology of the class Limnochordia.</title>
        <authorList>
            <person name="Karnachuk O.V."/>
            <person name="Lukina A.P."/>
            <person name="Avakyan M.R."/>
            <person name="Kadnikov V."/>
            <person name="Begmatov S."/>
            <person name="Beletsky A.V."/>
            <person name="Mardanov A.V."/>
            <person name="Ravin N.V."/>
        </authorList>
    </citation>
    <scope>NUCLEOTIDE SEQUENCE [LARGE SCALE GENOMIC DNA]</scope>
    <source>
        <strain evidence="6">LN</strain>
    </source>
</reference>
<dbReference type="Pfam" id="PF02872">
    <property type="entry name" value="5_nucleotid_C"/>
    <property type="match status" value="1"/>
</dbReference>
<feature type="domain" description="5'-Nucleotidase C-terminal" evidence="4">
    <location>
        <begin position="357"/>
        <end position="509"/>
    </location>
</feature>
<dbReference type="InterPro" id="IPR029052">
    <property type="entry name" value="Metallo-depent_PP-like"/>
</dbReference>
<dbReference type="InterPro" id="IPR006179">
    <property type="entry name" value="5_nucleotidase/apyrase"/>
</dbReference>
<dbReference type="PANTHER" id="PTHR11575:SF24">
    <property type="entry name" value="5'-NUCLEOTIDASE"/>
    <property type="match status" value="1"/>
</dbReference>
<dbReference type="SUPFAM" id="SSF55816">
    <property type="entry name" value="5'-nucleotidase (syn. UDP-sugar hydrolase), C-terminal domain"/>
    <property type="match status" value="1"/>
</dbReference>
<organism evidence="5 6">
    <name type="scientific">Geochorda subterranea</name>
    <dbReference type="NCBI Taxonomy" id="3109564"/>
    <lineage>
        <taxon>Bacteria</taxon>
        <taxon>Bacillati</taxon>
        <taxon>Bacillota</taxon>
        <taxon>Limnochordia</taxon>
        <taxon>Limnochordales</taxon>
        <taxon>Geochordaceae</taxon>
        <taxon>Geochorda</taxon>
    </lineage>
</organism>
<comment type="similarity">
    <text evidence="2">Belongs to the 5'-nucleotidase family.</text>
</comment>
<evidence type="ECO:0000256" key="2">
    <source>
        <dbReference type="RuleBase" id="RU362119"/>
    </source>
</evidence>
<evidence type="ECO:0000313" key="6">
    <source>
        <dbReference type="Proteomes" id="UP001333102"/>
    </source>
</evidence>
<dbReference type="SUPFAM" id="SSF56300">
    <property type="entry name" value="Metallo-dependent phosphatases"/>
    <property type="match status" value="1"/>
</dbReference>
<dbReference type="Gene3D" id="3.60.21.10">
    <property type="match status" value="1"/>
</dbReference>
<accession>A0ABZ1BS11</accession>
<dbReference type="EMBL" id="CP141614">
    <property type="protein sequence ID" value="WRP15256.1"/>
    <property type="molecule type" value="Genomic_DNA"/>
</dbReference>
<dbReference type="PANTHER" id="PTHR11575">
    <property type="entry name" value="5'-NUCLEOTIDASE-RELATED"/>
    <property type="match status" value="1"/>
</dbReference>
<protein>
    <submittedName>
        <fullName evidence="5">Bifunctional metallophosphatase/5'-nucleotidase</fullName>
    </submittedName>
</protein>
<keyword evidence="6" id="KW-1185">Reference proteome</keyword>
<dbReference type="Proteomes" id="UP001333102">
    <property type="component" value="Chromosome"/>
</dbReference>
<keyword evidence="2" id="KW-0378">Hydrolase</keyword>
<name>A0ABZ1BS11_9FIRM</name>
<keyword evidence="1" id="KW-0732">Signal</keyword>
<dbReference type="Pfam" id="PF00149">
    <property type="entry name" value="Metallophos"/>
    <property type="match status" value="1"/>
</dbReference>
<gene>
    <name evidence="5" type="ORF">VLY81_03555</name>
</gene>
<evidence type="ECO:0000256" key="1">
    <source>
        <dbReference type="ARBA" id="ARBA00022729"/>
    </source>
</evidence>
<evidence type="ECO:0000313" key="5">
    <source>
        <dbReference type="EMBL" id="WRP15256.1"/>
    </source>
</evidence>
<sequence length="547" mass="59562">MRELSLRGFASRAAARRWAVLVASWLLSLSALAVPPGVVLAEEPLHVQILAINDFHGQLESRMVSGRPMGGAAVLAAYLEARAQQAREQDGAVTIKVHVGDVIGASPPISALLQDEPTLTVLETMGFEYGTVGNHELDEGIRELLRLQYGGCHPATGCYDGTRIQYLAANVVWADTQEPVLPPYAIRWVQGVPIGFIGVITKVTPTIVTASGVQGLAFLDEVETVNRYVQELKRQGVETIVVLIHEGGTGSRDGQVSGAIVPLVFGMDDEVDVVLSAHSHQCYQGLVGSKLVTQACSSGTALADVDLVIDRTYKDVIAKRAEIVDTVVDAPGIVPDPVIQGLVERYAQQVAPRVQRVIATADGRLVRQQSEAGESPLGNLIADAQRWRMGVPIAFMNPGGIRADLEAGELTWGELYTVQPFNNYLVAMTLTGEQIERLLEQQWIDQPSPRMLQIAGLRYTWHAERPVGDRVDPEEIFLEDGTPVRPDGRYRVVVNSFLADGGDNFTVLREGTERVVGPIDLDAFVEYLQQLPQPVSARIEGRIRRVP</sequence>
<dbReference type="RefSeq" id="WP_324669652.1">
    <property type="nucleotide sequence ID" value="NZ_CP141614.1"/>
</dbReference>
<dbReference type="InterPro" id="IPR004843">
    <property type="entry name" value="Calcineurin-like_PHP"/>
</dbReference>
<dbReference type="PRINTS" id="PR01607">
    <property type="entry name" value="APYRASEFAMLY"/>
</dbReference>
<proteinExistence type="inferred from homology"/>
<evidence type="ECO:0000259" key="4">
    <source>
        <dbReference type="Pfam" id="PF02872"/>
    </source>
</evidence>